<gene>
    <name evidence="1" type="ORF">TU35_002755</name>
</gene>
<dbReference type="EMBL" id="JZWT02000005">
    <property type="protein sequence ID" value="MFB6490162.1"/>
    <property type="molecule type" value="Genomic_DNA"/>
</dbReference>
<organism evidence="1 2">
    <name type="scientific">Thermoproteus sp. AZ2</name>
    <dbReference type="NCBI Taxonomy" id="1609232"/>
    <lineage>
        <taxon>Archaea</taxon>
        <taxon>Thermoproteota</taxon>
        <taxon>Thermoprotei</taxon>
        <taxon>Thermoproteales</taxon>
        <taxon>Thermoproteaceae</taxon>
        <taxon>Thermoproteus</taxon>
    </lineage>
</organism>
<comment type="caution">
    <text evidence="1">The sequence shown here is derived from an EMBL/GenBank/DDBJ whole genome shotgun (WGS) entry which is preliminary data.</text>
</comment>
<evidence type="ECO:0000313" key="1">
    <source>
        <dbReference type="EMBL" id="MFB6490162.1"/>
    </source>
</evidence>
<name>A0ACC6UZS1_9CREN</name>
<keyword evidence="1" id="KW-0547">Nucleotide-binding</keyword>
<accession>A0ACC6UZS1</accession>
<sequence length="294" mass="33304">MRITQILDLPPETLNRALLLGGPGIGKTEVTEEYAKRLAKKEGRAFVDLDLIDEETAKGLAQDCRDHFVYLRVAAPHIFPEDVSIPRPLAAGDVIDFLTPVRLRILSRCRGLLFVDEITNVKRADQRVFFYSLVQEGKAGWSWRLSPDVIIVLAGNPPSMSVDAEPLPAPLLNRLTVFNVEPPTVEEWCKYMDEKYGARWERAVCEFLRESPSFLFEPPREPEGLEPYPTPRSWTRLALQLHVLGDGKNEDTIAEIVYGNVGKSTGSKFLNFYISRVPKEFFRKAPGALEELRH</sequence>
<keyword evidence="1" id="KW-0067">ATP-binding</keyword>
<proteinExistence type="predicted"/>
<protein>
    <submittedName>
        <fullName evidence="1">ATP-binding protein</fullName>
    </submittedName>
</protein>
<reference evidence="1" key="1">
    <citation type="submission" date="2024-07" db="EMBL/GenBank/DDBJ databases">
        <title>Metagenome and Metagenome-Assembled Genomes of Archaea from a hot spring from the geothermal field of Los Azufres, Mexico.</title>
        <authorList>
            <person name="Marin-Paredes R."/>
            <person name="Martinez-Romero E."/>
            <person name="Servin-Garciduenas L.E."/>
        </authorList>
    </citation>
    <scope>NUCLEOTIDE SEQUENCE</scope>
</reference>
<evidence type="ECO:0000313" key="2">
    <source>
        <dbReference type="Proteomes" id="UP000033636"/>
    </source>
</evidence>
<dbReference type="Proteomes" id="UP000033636">
    <property type="component" value="Unassembled WGS sequence"/>
</dbReference>